<feature type="compositionally biased region" description="Gly residues" evidence="1">
    <location>
        <begin position="259"/>
        <end position="279"/>
    </location>
</feature>
<evidence type="ECO:0000256" key="1">
    <source>
        <dbReference type="SAM" id="MobiDB-lite"/>
    </source>
</evidence>
<sequence>RPAAERLEAVLTADMEARVKDRVLRNRPSMRDGEWQWLWFELKRYFLMCAIMRGVPMYSEKVDEVWHEMLMFTREYEQFCIQLSGGFIHHAPHGDGAGPEQGERAWFDWIYGELFVQTPVSSQLWGTFYRTPLSPQRMEALEQLSVDELRGHYFNVKAAEKFPDLSAAVDYLIQRGQELAADARSGTGNPYDRYETGRGAQWSDPLMMTGALSGALFMSSMLPPDQFANEMDAAHRKEQGGSASSCGSNSYVCDSDSSGSGGHDGGGSSCGSGSDGGGS</sequence>
<dbReference type="EMBL" id="JAHZIK010002401">
    <property type="protein sequence ID" value="MBW7460703.1"/>
    <property type="molecule type" value="Genomic_DNA"/>
</dbReference>
<keyword evidence="3" id="KW-1185">Reference proteome</keyword>
<dbReference type="Proteomes" id="UP001519887">
    <property type="component" value="Unassembled WGS sequence"/>
</dbReference>
<name>A0ABS7CID6_9BACL</name>
<reference evidence="2 3" key="1">
    <citation type="submission" date="2021-07" db="EMBL/GenBank/DDBJ databases">
        <title>Paenibacillus radiodurans sp. nov., isolated from the southeastern edge of Tengger Desert.</title>
        <authorList>
            <person name="Zhang G."/>
        </authorList>
    </citation>
    <scope>NUCLEOTIDE SEQUENCE [LARGE SCALE GENOMIC DNA]</scope>
    <source>
        <strain evidence="2 3">CCM 7311</strain>
    </source>
</reference>
<evidence type="ECO:0000313" key="2">
    <source>
        <dbReference type="EMBL" id="MBW7460703.1"/>
    </source>
</evidence>
<protein>
    <submittedName>
        <fullName evidence="2">Uncharacterized protein</fullName>
    </submittedName>
</protein>
<comment type="caution">
    <text evidence="2">The sequence shown here is derived from an EMBL/GenBank/DDBJ whole genome shotgun (WGS) entry which is preliminary data.</text>
</comment>
<organism evidence="2 3">
    <name type="scientific">Paenibacillus sepulcri</name>
    <dbReference type="NCBI Taxonomy" id="359917"/>
    <lineage>
        <taxon>Bacteria</taxon>
        <taxon>Bacillati</taxon>
        <taxon>Bacillota</taxon>
        <taxon>Bacilli</taxon>
        <taxon>Bacillales</taxon>
        <taxon>Paenibacillaceae</taxon>
        <taxon>Paenibacillus</taxon>
    </lineage>
</organism>
<accession>A0ABS7CID6</accession>
<gene>
    <name evidence="2" type="ORF">K0U00_42225</name>
</gene>
<feature type="region of interest" description="Disordered" evidence="1">
    <location>
        <begin position="232"/>
        <end position="279"/>
    </location>
</feature>
<feature type="compositionally biased region" description="Polar residues" evidence="1">
    <location>
        <begin position="241"/>
        <end position="252"/>
    </location>
</feature>
<evidence type="ECO:0000313" key="3">
    <source>
        <dbReference type="Proteomes" id="UP001519887"/>
    </source>
</evidence>
<feature type="non-terminal residue" evidence="2">
    <location>
        <position position="1"/>
    </location>
</feature>
<feature type="non-terminal residue" evidence="2">
    <location>
        <position position="279"/>
    </location>
</feature>
<proteinExistence type="predicted"/>